<dbReference type="InterPro" id="IPR017452">
    <property type="entry name" value="GPCR_Rhodpsn_7TM"/>
</dbReference>
<feature type="domain" description="G-protein coupled receptors family 1 profile" evidence="7">
    <location>
        <begin position="37"/>
        <end position="213"/>
    </location>
</feature>
<name>A0AAV2J6A7_KNICA</name>
<dbReference type="SUPFAM" id="SSF81321">
    <property type="entry name" value="Family A G protein-coupled receptor-like"/>
    <property type="match status" value="1"/>
</dbReference>
<keyword evidence="2 5" id="KW-0812">Transmembrane</keyword>
<keyword evidence="3 6" id="KW-1133">Transmembrane helix</keyword>
<feature type="transmembrane region" description="Helical" evidence="6">
    <location>
        <begin position="20"/>
        <end position="44"/>
    </location>
</feature>
<feature type="transmembrane region" description="Helical" evidence="6">
    <location>
        <begin position="56"/>
        <end position="78"/>
    </location>
</feature>
<organism evidence="8 9">
    <name type="scientific">Knipowitschia caucasica</name>
    <name type="common">Caucasian dwarf goby</name>
    <name type="synonym">Pomatoschistus caucasicus</name>
    <dbReference type="NCBI Taxonomy" id="637954"/>
    <lineage>
        <taxon>Eukaryota</taxon>
        <taxon>Metazoa</taxon>
        <taxon>Chordata</taxon>
        <taxon>Craniata</taxon>
        <taxon>Vertebrata</taxon>
        <taxon>Euteleostomi</taxon>
        <taxon>Actinopterygii</taxon>
        <taxon>Neopterygii</taxon>
        <taxon>Teleostei</taxon>
        <taxon>Neoteleostei</taxon>
        <taxon>Acanthomorphata</taxon>
        <taxon>Gobiaria</taxon>
        <taxon>Gobiiformes</taxon>
        <taxon>Gobioidei</taxon>
        <taxon>Gobiidae</taxon>
        <taxon>Gobiinae</taxon>
        <taxon>Knipowitschia</taxon>
    </lineage>
</organism>
<keyword evidence="5" id="KW-0807">Transducer</keyword>
<reference evidence="8 9" key="1">
    <citation type="submission" date="2024-04" db="EMBL/GenBank/DDBJ databases">
        <authorList>
            <person name="Waldvogel A.-M."/>
            <person name="Schoenle A."/>
        </authorList>
    </citation>
    <scope>NUCLEOTIDE SEQUENCE [LARGE SCALE GENOMIC DNA]</scope>
</reference>
<dbReference type="InterPro" id="IPR052921">
    <property type="entry name" value="GPCR1_Superfamily_Member"/>
</dbReference>
<evidence type="ECO:0000313" key="9">
    <source>
        <dbReference type="Proteomes" id="UP001497482"/>
    </source>
</evidence>
<dbReference type="PANTHER" id="PTHR26451:SF885">
    <property type="entry name" value="OLFACTORY RECEPTOR"/>
    <property type="match status" value="1"/>
</dbReference>
<proteinExistence type="inferred from homology"/>
<evidence type="ECO:0000256" key="6">
    <source>
        <dbReference type="SAM" id="Phobius"/>
    </source>
</evidence>
<sequence>MPNSTSSLLVLDSVWEGYLSPLYFLLAVTLYLLTVAVNFLLMAVIVRRPSLHAPMFLFLCSLFLNAVVGVSLPLPFLWAPLLSPKHTLSLGACSMQMFLMYCYSSVEIFNLAALAFDRYSAICFPLTYAQRVTPRTVLRALLLMWGVGLAVGTNVSLLVHLVSFCNYFDLSTLVCAEDLFIVFYIQVFELLYMCTVLLGTILFILYTSHSQTQ</sequence>
<evidence type="ECO:0000256" key="2">
    <source>
        <dbReference type="ARBA" id="ARBA00022692"/>
    </source>
</evidence>
<feature type="transmembrane region" description="Helical" evidence="6">
    <location>
        <begin position="137"/>
        <end position="161"/>
    </location>
</feature>
<dbReference type="PROSITE" id="PS00237">
    <property type="entry name" value="G_PROTEIN_RECEP_F1_1"/>
    <property type="match status" value="1"/>
</dbReference>
<dbReference type="GO" id="GO:0004984">
    <property type="term" value="F:olfactory receptor activity"/>
    <property type="evidence" value="ECO:0007669"/>
    <property type="project" value="TreeGrafter"/>
</dbReference>
<accession>A0AAV2J6A7</accession>
<dbReference type="Proteomes" id="UP001497482">
    <property type="component" value="Chromosome 11"/>
</dbReference>
<evidence type="ECO:0000259" key="7">
    <source>
        <dbReference type="PROSITE" id="PS50262"/>
    </source>
</evidence>
<keyword evidence="4 6" id="KW-0472">Membrane</keyword>
<dbReference type="PROSITE" id="PS50262">
    <property type="entry name" value="G_PROTEIN_RECEP_F1_2"/>
    <property type="match status" value="1"/>
</dbReference>
<dbReference type="PRINTS" id="PR00237">
    <property type="entry name" value="GPCRRHODOPSN"/>
</dbReference>
<comment type="similarity">
    <text evidence="5">Belongs to the G-protein coupled receptor 1 family.</text>
</comment>
<evidence type="ECO:0000256" key="1">
    <source>
        <dbReference type="ARBA" id="ARBA00004370"/>
    </source>
</evidence>
<dbReference type="GO" id="GO:0005549">
    <property type="term" value="F:odorant binding"/>
    <property type="evidence" value="ECO:0007669"/>
    <property type="project" value="TreeGrafter"/>
</dbReference>
<dbReference type="Pfam" id="PF00001">
    <property type="entry name" value="7tm_1"/>
    <property type="match status" value="1"/>
</dbReference>
<dbReference type="EMBL" id="OZ035833">
    <property type="protein sequence ID" value="CAL1572855.1"/>
    <property type="molecule type" value="Genomic_DNA"/>
</dbReference>
<feature type="transmembrane region" description="Helical" evidence="6">
    <location>
        <begin position="98"/>
        <end position="116"/>
    </location>
</feature>
<keyword evidence="5" id="KW-0297">G-protein coupled receptor</keyword>
<keyword evidence="5" id="KW-0675">Receptor</keyword>
<dbReference type="GO" id="GO:0004930">
    <property type="term" value="F:G protein-coupled receptor activity"/>
    <property type="evidence" value="ECO:0007669"/>
    <property type="project" value="UniProtKB-KW"/>
</dbReference>
<gene>
    <name evidence="8" type="ORF">KC01_LOCUS4854</name>
</gene>
<dbReference type="InterPro" id="IPR000276">
    <property type="entry name" value="GPCR_Rhodpsn"/>
</dbReference>
<dbReference type="AlphaFoldDB" id="A0AAV2J6A7"/>
<evidence type="ECO:0000256" key="5">
    <source>
        <dbReference type="RuleBase" id="RU000688"/>
    </source>
</evidence>
<dbReference type="GO" id="GO:0016020">
    <property type="term" value="C:membrane"/>
    <property type="evidence" value="ECO:0007669"/>
    <property type="project" value="UniProtKB-SubCell"/>
</dbReference>
<evidence type="ECO:0000256" key="3">
    <source>
        <dbReference type="ARBA" id="ARBA00022989"/>
    </source>
</evidence>
<keyword evidence="9" id="KW-1185">Reference proteome</keyword>
<evidence type="ECO:0000256" key="4">
    <source>
        <dbReference type="ARBA" id="ARBA00023136"/>
    </source>
</evidence>
<protein>
    <recommendedName>
        <fullName evidence="7">G-protein coupled receptors family 1 profile domain-containing protein</fullName>
    </recommendedName>
</protein>
<evidence type="ECO:0000313" key="8">
    <source>
        <dbReference type="EMBL" id="CAL1572855.1"/>
    </source>
</evidence>
<dbReference type="Gene3D" id="1.20.1070.10">
    <property type="entry name" value="Rhodopsin 7-helix transmembrane proteins"/>
    <property type="match status" value="1"/>
</dbReference>
<dbReference type="PANTHER" id="PTHR26451">
    <property type="entry name" value="G_PROTEIN_RECEP_F1_2 DOMAIN-CONTAINING PROTEIN"/>
    <property type="match status" value="1"/>
</dbReference>
<comment type="subcellular location">
    <subcellularLocation>
        <location evidence="1">Membrane</location>
    </subcellularLocation>
</comment>
<feature type="transmembrane region" description="Helical" evidence="6">
    <location>
        <begin position="181"/>
        <end position="206"/>
    </location>
</feature>